<feature type="compositionally biased region" description="Basic and acidic residues" evidence="1">
    <location>
        <begin position="324"/>
        <end position="349"/>
    </location>
</feature>
<feature type="compositionally biased region" description="Basic and acidic residues" evidence="1">
    <location>
        <begin position="379"/>
        <end position="394"/>
    </location>
</feature>
<feature type="compositionally biased region" description="Polar residues" evidence="1">
    <location>
        <begin position="212"/>
        <end position="221"/>
    </location>
</feature>
<dbReference type="GO" id="GO:0004842">
    <property type="term" value="F:ubiquitin-protein transferase activity"/>
    <property type="evidence" value="ECO:0007669"/>
    <property type="project" value="InterPro"/>
</dbReference>
<feature type="compositionally biased region" description="Basic and acidic residues" evidence="1">
    <location>
        <begin position="96"/>
        <end position="107"/>
    </location>
</feature>
<dbReference type="RefSeq" id="XP_020912939.1">
    <property type="nucleotide sequence ID" value="XM_021057280.1"/>
</dbReference>
<evidence type="ECO:0000256" key="1">
    <source>
        <dbReference type="SAM" id="MobiDB-lite"/>
    </source>
</evidence>
<sequence length="2496" mass="285799">MECVNSRCTKREQVKELFHVLEKAEDFPSFCPYCQATLHRTIDGTRIDNLNLRSKALEIPSGTGNNDLSEEKYAKGEVLESQKGSEEDSQNPISNESERQTAHDHSTQSHKSAGKNNNESFTRLESPKDATGTAFCDIDRPDARTNYQTNSEKQGVIIDGDNETVLPSAESSTLPKKEHISLSKCSDSSLEVQNTLAQVSQGAENNKEQSKQSHQSFTSSADLVENLLGEDKESTEDKKAPVDLIDLDHETSHNSDKNTELHDKSQSLIQSSLLSSNNVSSNTKDRDNLSGISEKTPLEQDSDMTPQSQAKSQSRQVCYPPGHDLSRKQEGMQTEDKQTETPKLKFGEEKGDDDSNIPGSSSRKRSGDSEKSGNANYDIGKKKQRIQDQQKPENIEEQSDIDVSMETTQCTESWSKSSTLMETNHSLQRTTHHVTSLPITNWKEEECVTIVFYALLSPEFNFQLNKQNVTVYLDLNEVGVWSHCTDMFDARQAKGNFIEVQGKVQLPVRLLSQPISYKYAVINIGGKVELELSEYFEEDPERIVNRCLIVPENDMHPNAVWHQYDGVVYRDISNSRWNNLKNWVPGLKNKLDQGKAIKNREHAAVHFFPKWEGFVTGKQIDKITASEAIDRMEQIEECLAHQWISIDNNPIEKTLSSKEFPFEKVLKEFLTPKISHNARLKEDELKTPDDRRRRLISSLTITNLVWVFDLDFSCAELTDIIHCFVLETHGNDRCDFDDIHLEFPEDSWGDLSKSVAHLLNAAALKQYGNTKFYCPDVILAVPLLHFLRKDTKPFDHCNDDSDVEKSVERWCHSEGLPQFNPCKRLFEAFFSKVQPMFALDPYLRRLFLYNVSFEDFDKMCIQDEFPIHEICTALGFKIQNEDQSSLTSKLKLIEKPLSVLVKRLKKELRQRRKHLDSEVNCQAKSAYFLAEELVKKDSTCSKSMFLCVEIVSLILSSAQQLDDETSTSGSQTLECDVIFNSLTNSIETSVENCFPSKLSPNEHCQKEELKVWTTYLETDSLNGKLKDKWCKTLLSHFVKRLKKLNHNDSIDLYCRVNISADNINQSIVDAITNHAFNEVKKAIESGKTEGSIAVLRKKCLIDHVSSRAGELLSRMIIECWKKDEVSLGGQNLHTQLMFILTWKHWPVFIRSFGSAESQKILTTDAAKLIQSVVDHLCDIQSAIEDRSIDVQTITSLNQHQDNFIKLCTALTEIGKDSEKSKGFKEAEMVMKELEKRKEELLYFHDIKSQVGNFLNMCRSTKEAKFDTADLQRMYECDISEIEMKDICRRDSMSEGCQENQITVILFVLPDSLRSELTQLSMVWKSDIFQKFWMQNSRSAFKERQTNNHDEKGLTLADIQKNVFQPSLETWKQLALKLNDGVISLREVDKYFTLKNVQKEVEIMFSSLKITKNEATMRMDERLQQIERYRSFQGYIEATETVWEFKETLQLKGDFEIVKQLRNQNSNEFRENTLNVIDSSLRQVGENLQRISIEEAHCLQAVIDCEPLVKWLRETIKDTRALSTLVDLAMISAGENDLEVDRISNFHSSCLNFAPLIFDIYESNIGFDDLMKACQQVWKALKSDRHLPEKLRESCLHLDWLKAVQSSHGSVEMSSLMQTKIINSSGVYRIGHIAQSLDFKNGLEEVLTLTVPMDERLQDAQMKYKQKEYGKEEEDMKTYSFNDLKTLQSKLMLIAGKTSQLRGKDRKFSLDSTEEINRFVEIFEAVNRLGQVYIDLCEAGNVKYLDWSETIDCSEERDCSVRKKLANTCKEMEERLFEWRRCMHDTRHKYKEFNHFSTQQILIMRRELGSLRHAGASSTNLPLHVLTLLESVLSGITNQDLVKVLNKISGFSLVATDSSSSYFKTICVYVLAGIWLIYILLSLLYTSCCTFYDKSDQSKNEDNSEVNIEYDPYLTLEELGTVLVELGTLANEPSERRFPEYLKNDQPNLILVQSIDVYPTVLTLYMQHGENSLPTPNEVLLCTSETTVEEVELFWWRAFQDPYKQIFCLVNPDVLDYNVSQTSVAVFNTLKQKFGCIKELRVVIICSTENEDRSHIIAALDEYRLGATLSCAPGDILKSYLEDKLTTTRSRDGYYKNKKIEWIPAACLDEKSRLSVRVISSERAGVGKSLVVTRLCEKLMRLPNNERMSKIRKRTEQLNVTVPLHGSVADTRQILDALWQHPLDANLPLSRIIHLDVSPSINKGLGMVLFNLVVLGVLQDTTGRLWRRKSSDLYIIERTKDIDVKVASDANKSSFVSLLPTTDCITPIQTVQLLNTPNISTLSPLFDTKEFSSEPVQRAFQYLFQLDRGQSLDQYQYDQGRQMGTPSECLALVIRYCGISDPSWSELKHFIDFLNSQLHDCEQSYFTNPANFDDQWMHGTLQGLKSFVVRFMITMSRDFATSSMDNIPSDCSANNIDEDIRPLQLRRRWESSAHPYIFFNQDRITMTFLGFHVQSNGSLIDPDTGIVIEEELMTKQLQNGLAHQKVDFNPNYNSWTK</sequence>
<feature type="compositionally biased region" description="Polar residues" evidence="1">
    <location>
        <begin position="183"/>
        <end position="204"/>
    </location>
</feature>
<feature type="compositionally biased region" description="Polar residues" evidence="1">
    <location>
        <begin position="109"/>
        <end position="123"/>
    </location>
</feature>
<reference evidence="2" key="1">
    <citation type="submission" date="2022-11" db="UniProtKB">
        <authorList>
            <consortium name="EnsemblMetazoa"/>
        </authorList>
    </citation>
    <scope>IDENTIFICATION</scope>
</reference>
<dbReference type="EnsemblMetazoa" id="XM_021057280.1">
    <property type="protein sequence ID" value="XP_020912939.1"/>
    <property type="gene ID" value="LOC110250669"/>
</dbReference>
<name>A0A913XZY4_EXADI</name>
<dbReference type="InterPro" id="IPR031248">
    <property type="entry name" value="RNF213"/>
</dbReference>
<evidence type="ECO:0000313" key="3">
    <source>
        <dbReference type="Proteomes" id="UP000887567"/>
    </source>
</evidence>
<dbReference type="OMA" id="MCEESEN"/>
<dbReference type="KEGG" id="epa:110250669"/>
<feature type="compositionally biased region" description="Polar residues" evidence="1">
    <location>
        <begin position="303"/>
        <end position="316"/>
    </location>
</feature>
<dbReference type="PANTHER" id="PTHR22605">
    <property type="entry name" value="RZ-TYPE DOMAIN-CONTAINING PROTEIN"/>
    <property type="match status" value="1"/>
</dbReference>
<dbReference type="PANTHER" id="PTHR22605:SF16">
    <property type="entry name" value="E3 UBIQUITIN-PROTEIN LIGASE RNF213"/>
    <property type="match status" value="1"/>
</dbReference>
<dbReference type="GeneID" id="110250669"/>
<dbReference type="GO" id="GO:0016887">
    <property type="term" value="F:ATP hydrolysis activity"/>
    <property type="evidence" value="ECO:0007669"/>
    <property type="project" value="InterPro"/>
</dbReference>
<feature type="compositionally biased region" description="Low complexity" evidence="1">
    <location>
        <begin position="266"/>
        <end position="282"/>
    </location>
</feature>
<keyword evidence="3" id="KW-1185">Reference proteome</keyword>
<feature type="region of interest" description="Disordered" evidence="1">
    <location>
        <begin position="75"/>
        <end position="404"/>
    </location>
</feature>
<dbReference type="OrthoDB" id="2423195at2759"/>
<dbReference type="Proteomes" id="UP000887567">
    <property type="component" value="Unplaced"/>
</dbReference>
<proteinExistence type="predicted"/>
<organism evidence="2 3">
    <name type="scientific">Exaiptasia diaphana</name>
    <name type="common">Tropical sea anemone</name>
    <name type="synonym">Aiptasia pulchella</name>
    <dbReference type="NCBI Taxonomy" id="2652724"/>
    <lineage>
        <taxon>Eukaryota</taxon>
        <taxon>Metazoa</taxon>
        <taxon>Cnidaria</taxon>
        <taxon>Anthozoa</taxon>
        <taxon>Hexacorallia</taxon>
        <taxon>Actiniaria</taxon>
        <taxon>Aiptasiidae</taxon>
        <taxon>Exaiptasia</taxon>
    </lineage>
</organism>
<accession>A0A913XZY4</accession>
<evidence type="ECO:0008006" key="4">
    <source>
        <dbReference type="Google" id="ProtNLM"/>
    </source>
</evidence>
<feature type="compositionally biased region" description="Basic and acidic residues" evidence="1">
    <location>
        <begin position="75"/>
        <end position="86"/>
    </location>
</feature>
<feature type="compositionally biased region" description="Basic and acidic residues" evidence="1">
    <location>
        <begin position="229"/>
        <end position="265"/>
    </location>
</feature>
<protein>
    <recommendedName>
        <fullName evidence="4">E3 ubiquitin-protein ligase rnf213-alpha-like</fullName>
    </recommendedName>
</protein>
<evidence type="ECO:0000313" key="2">
    <source>
        <dbReference type="EnsemblMetazoa" id="XP_020912939.1"/>
    </source>
</evidence>